<feature type="compositionally biased region" description="Basic and acidic residues" evidence="1">
    <location>
        <begin position="12"/>
        <end position="21"/>
    </location>
</feature>
<dbReference type="Proteomes" id="UP001314170">
    <property type="component" value="Unassembled WGS sequence"/>
</dbReference>
<evidence type="ECO:0000313" key="2">
    <source>
        <dbReference type="EMBL" id="CAK7338256.1"/>
    </source>
</evidence>
<evidence type="ECO:0000313" key="3">
    <source>
        <dbReference type="Proteomes" id="UP001314170"/>
    </source>
</evidence>
<reference evidence="2 3" key="1">
    <citation type="submission" date="2024-01" db="EMBL/GenBank/DDBJ databases">
        <authorList>
            <person name="Waweru B."/>
        </authorList>
    </citation>
    <scope>NUCLEOTIDE SEQUENCE [LARGE SCALE GENOMIC DNA]</scope>
</reference>
<dbReference type="AlphaFoldDB" id="A0AAV1RR43"/>
<feature type="region of interest" description="Disordered" evidence="1">
    <location>
        <begin position="1"/>
        <end position="50"/>
    </location>
</feature>
<keyword evidence="3" id="KW-1185">Reference proteome</keyword>
<organism evidence="2 3">
    <name type="scientific">Dovyalis caffra</name>
    <dbReference type="NCBI Taxonomy" id="77055"/>
    <lineage>
        <taxon>Eukaryota</taxon>
        <taxon>Viridiplantae</taxon>
        <taxon>Streptophyta</taxon>
        <taxon>Embryophyta</taxon>
        <taxon>Tracheophyta</taxon>
        <taxon>Spermatophyta</taxon>
        <taxon>Magnoliopsida</taxon>
        <taxon>eudicotyledons</taxon>
        <taxon>Gunneridae</taxon>
        <taxon>Pentapetalae</taxon>
        <taxon>rosids</taxon>
        <taxon>fabids</taxon>
        <taxon>Malpighiales</taxon>
        <taxon>Salicaceae</taxon>
        <taxon>Flacourtieae</taxon>
        <taxon>Dovyalis</taxon>
    </lineage>
</organism>
<comment type="caution">
    <text evidence="2">The sequence shown here is derived from an EMBL/GenBank/DDBJ whole genome shotgun (WGS) entry which is preliminary data.</text>
</comment>
<gene>
    <name evidence="2" type="ORF">DCAF_LOCUS13300</name>
</gene>
<sequence>MARTSQPPCEVPQKEEEEKKKISGSQRLSPGPSLIKELLSNPPLNRATLA</sequence>
<dbReference type="EMBL" id="CAWUPB010001111">
    <property type="protein sequence ID" value="CAK7338256.1"/>
    <property type="molecule type" value="Genomic_DNA"/>
</dbReference>
<name>A0AAV1RR43_9ROSI</name>
<proteinExistence type="predicted"/>
<protein>
    <submittedName>
        <fullName evidence="2">Uncharacterized protein</fullName>
    </submittedName>
</protein>
<evidence type="ECO:0000256" key="1">
    <source>
        <dbReference type="SAM" id="MobiDB-lite"/>
    </source>
</evidence>
<accession>A0AAV1RR43</accession>